<evidence type="ECO:0000313" key="2">
    <source>
        <dbReference type="EMBL" id="PZW39657.1"/>
    </source>
</evidence>
<proteinExistence type="predicted"/>
<feature type="transmembrane region" description="Helical" evidence="1">
    <location>
        <begin position="35"/>
        <end position="53"/>
    </location>
</feature>
<feature type="transmembrane region" description="Helical" evidence="1">
    <location>
        <begin position="157"/>
        <end position="179"/>
    </location>
</feature>
<feature type="transmembrane region" description="Helical" evidence="1">
    <location>
        <begin position="200"/>
        <end position="226"/>
    </location>
</feature>
<dbReference type="Pfam" id="PF26314">
    <property type="entry name" value="MptA_B_family"/>
    <property type="match status" value="1"/>
</dbReference>
<dbReference type="RefSeq" id="WP_111541305.1">
    <property type="nucleotide sequence ID" value="NZ_QKYV01000005.1"/>
</dbReference>
<name>A0A2W7IJV8_9FLAO</name>
<feature type="transmembrane region" description="Helical" evidence="1">
    <location>
        <begin position="278"/>
        <end position="296"/>
    </location>
</feature>
<keyword evidence="1" id="KW-1133">Transmembrane helix</keyword>
<evidence type="ECO:0000256" key="1">
    <source>
        <dbReference type="SAM" id="Phobius"/>
    </source>
</evidence>
<gene>
    <name evidence="2" type="ORF">LX95_02019</name>
</gene>
<sequence>MWKALYIKYKTPLLFSIILSVLYASFAYDLERYDFIKLISIFTALFFLTYKLIQFNHGNFKFLLLVGIVFRLVFISALPNLSQDFYRFIWDGRLIANFINPYLFTPNEYLLNGYNYIAQAETLTREMGSLSVGNFSNYPPINQLIFGVAGLFSKTSILGSIIIFRIIILAADIGILFIGRKILIKIGKDPKHIFWYFLNPFILIELTVNLHFEGVMLFFFLASMYALIKNEWLISAILLGISVSVKLLPLLFLPLLFQWFVNKDKSIDWRKNIFKLSLYYGVVFTTVAITFLPFISQELIQNYSHTIGLWFQKFEFNASVYYLFRWIGYQLVGWNTIATLGKILPIIVLITVLTLAFFRKNTSVKQLFSAMLIGSFCYFSLSTTVHPWYIATPLLLSIFTPYRFAILWSFMVFFSYSAYTIDGFQENYILITLEYGVIFIFAFAEFFPTLKQKMLSQYKHFVHK</sequence>
<dbReference type="AlphaFoldDB" id="A0A2W7IJV8"/>
<feature type="transmembrane region" description="Helical" evidence="1">
    <location>
        <begin position="12"/>
        <end position="29"/>
    </location>
</feature>
<feature type="transmembrane region" description="Helical" evidence="1">
    <location>
        <begin position="60"/>
        <end position="78"/>
    </location>
</feature>
<feature type="transmembrane region" description="Helical" evidence="1">
    <location>
        <begin position="332"/>
        <end position="358"/>
    </location>
</feature>
<keyword evidence="1" id="KW-0472">Membrane</keyword>
<feature type="transmembrane region" description="Helical" evidence="1">
    <location>
        <begin position="370"/>
        <end position="390"/>
    </location>
</feature>
<dbReference type="GO" id="GO:0016758">
    <property type="term" value="F:hexosyltransferase activity"/>
    <property type="evidence" value="ECO:0007669"/>
    <property type="project" value="InterPro"/>
</dbReference>
<protein>
    <submittedName>
        <fullName evidence="2">Uncharacterized protein DUF2029</fullName>
    </submittedName>
</protein>
<evidence type="ECO:0000313" key="3">
    <source>
        <dbReference type="Proteomes" id="UP000249542"/>
    </source>
</evidence>
<accession>A0A2W7IJV8</accession>
<dbReference type="Proteomes" id="UP000249542">
    <property type="component" value="Unassembled WGS sequence"/>
</dbReference>
<feature type="transmembrane region" description="Helical" evidence="1">
    <location>
        <begin position="428"/>
        <end position="447"/>
    </location>
</feature>
<keyword evidence="3" id="KW-1185">Reference proteome</keyword>
<reference evidence="2 3" key="1">
    <citation type="submission" date="2018-06" db="EMBL/GenBank/DDBJ databases">
        <title>Genomic Encyclopedia of Archaeal and Bacterial Type Strains, Phase II (KMG-II): from individual species to whole genera.</title>
        <authorList>
            <person name="Goeker M."/>
        </authorList>
    </citation>
    <scope>NUCLEOTIDE SEQUENCE [LARGE SCALE GENOMIC DNA]</scope>
    <source>
        <strain evidence="2 3">DSM 15361</strain>
    </source>
</reference>
<organism evidence="2 3">
    <name type="scientific">Mesonia algae</name>
    <dbReference type="NCBI Taxonomy" id="213248"/>
    <lineage>
        <taxon>Bacteria</taxon>
        <taxon>Pseudomonadati</taxon>
        <taxon>Bacteroidota</taxon>
        <taxon>Flavobacteriia</taxon>
        <taxon>Flavobacteriales</taxon>
        <taxon>Flavobacteriaceae</taxon>
        <taxon>Mesonia</taxon>
    </lineage>
</organism>
<dbReference type="EMBL" id="QKYV01000005">
    <property type="protein sequence ID" value="PZW39657.1"/>
    <property type="molecule type" value="Genomic_DNA"/>
</dbReference>
<dbReference type="GO" id="GO:0005886">
    <property type="term" value="C:plasma membrane"/>
    <property type="evidence" value="ECO:0007669"/>
    <property type="project" value="UniProtKB-SubCell"/>
</dbReference>
<feature type="transmembrane region" description="Helical" evidence="1">
    <location>
        <begin position="402"/>
        <end position="421"/>
    </location>
</feature>
<feature type="transmembrane region" description="Helical" evidence="1">
    <location>
        <begin position="232"/>
        <end position="257"/>
    </location>
</feature>
<comment type="caution">
    <text evidence="2">The sequence shown here is derived from an EMBL/GenBank/DDBJ whole genome shotgun (WGS) entry which is preliminary data.</text>
</comment>
<keyword evidence="1" id="KW-0812">Transmembrane</keyword>